<dbReference type="InterPro" id="IPR001083">
    <property type="entry name" value="Cu_fist_DNA-bd_dom"/>
</dbReference>
<sequence length="242" mass="26213">MELDGSKFACDTCVRGHRASKCQHIVHTKCGCGAKAQNSSLESMIEADSVQSVLDTWPGAGFEVQGMNPAHDSGAASWDENHSDEQSQLHGSEHLLDLSNLLYSRHDQSVDGASADDRFDVTWSLASTNAMSSCFPFEGQMDMGPGIPIGSTNIAGGVSDQYIDLDKPILNGIDPFSDPDTALGWSANPAQTIDGRNFNPYFAMTEKNDQEKGSYTPDFGQSLENNAIEETRAVTNFTEDFM</sequence>
<dbReference type="InterPro" id="IPR036395">
    <property type="entry name" value="Cu_fist_DNA-bd_dom_sf"/>
</dbReference>
<accession>A0A014PJA5</accession>
<dbReference type="GO" id="GO:0005507">
    <property type="term" value="F:copper ion binding"/>
    <property type="evidence" value="ECO:0007669"/>
    <property type="project" value="InterPro"/>
</dbReference>
<reference evidence="3 4" key="1">
    <citation type="submission" date="2014-02" db="EMBL/GenBank/DDBJ databases">
        <title>The genome sequence of the entomopathogenic fungus Metarhizium robertsii ARSEF 2575.</title>
        <authorList>
            <person name="Giuliano Garisto Donzelli B."/>
            <person name="Roe B.A."/>
            <person name="Macmil S.L."/>
            <person name="Krasnoff S.B."/>
            <person name="Gibson D.M."/>
        </authorList>
    </citation>
    <scope>NUCLEOTIDE SEQUENCE [LARGE SCALE GENOMIC DNA]</scope>
    <source>
        <strain evidence="3 4">ARSEF 2575</strain>
    </source>
</reference>
<feature type="compositionally biased region" description="Basic and acidic residues" evidence="1">
    <location>
        <begin position="79"/>
        <end position="89"/>
    </location>
</feature>
<gene>
    <name evidence="3" type="ORF">X797_011160</name>
</gene>
<dbReference type="GO" id="GO:0005634">
    <property type="term" value="C:nucleus"/>
    <property type="evidence" value="ECO:0007669"/>
    <property type="project" value="InterPro"/>
</dbReference>
<name>A0A014PJA5_9HYPO</name>
<feature type="region of interest" description="Disordered" evidence="1">
    <location>
        <begin position="66"/>
        <end position="89"/>
    </location>
</feature>
<dbReference type="Pfam" id="PF00649">
    <property type="entry name" value="Copper-fist"/>
    <property type="match status" value="1"/>
</dbReference>
<dbReference type="EMBL" id="JELW01000066">
    <property type="protein sequence ID" value="EXU95761.1"/>
    <property type="molecule type" value="Genomic_DNA"/>
</dbReference>
<evidence type="ECO:0000313" key="3">
    <source>
        <dbReference type="EMBL" id="EXU95761.1"/>
    </source>
</evidence>
<dbReference type="SMART" id="SM01090">
    <property type="entry name" value="Copper-fist"/>
    <property type="match status" value="1"/>
</dbReference>
<protein>
    <submittedName>
        <fullName evidence="3">Copper amine oxidase</fullName>
    </submittedName>
</protein>
<proteinExistence type="predicted"/>
<organism evidence="3 4">
    <name type="scientific">Metarhizium robertsii</name>
    <dbReference type="NCBI Taxonomy" id="568076"/>
    <lineage>
        <taxon>Eukaryota</taxon>
        <taxon>Fungi</taxon>
        <taxon>Dikarya</taxon>
        <taxon>Ascomycota</taxon>
        <taxon>Pezizomycotina</taxon>
        <taxon>Sordariomycetes</taxon>
        <taxon>Hypocreomycetidae</taxon>
        <taxon>Hypocreales</taxon>
        <taxon>Clavicipitaceae</taxon>
        <taxon>Metarhizium</taxon>
    </lineage>
</organism>
<evidence type="ECO:0000259" key="2">
    <source>
        <dbReference type="PROSITE" id="PS50073"/>
    </source>
</evidence>
<dbReference type="GO" id="GO:0003700">
    <property type="term" value="F:DNA-binding transcription factor activity"/>
    <property type="evidence" value="ECO:0007669"/>
    <property type="project" value="InterPro"/>
</dbReference>
<dbReference type="OrthoDB" id="10280338at2759"/>
<dbReference type="Gene3D" id="3.90.430.10">
    <property type="entry name" value="Copper fist DNA-binding domain"/>
    <property type="match status" value="1"/>
</dbReference>
<evidence type="ECO:0000313" key="4">
    <source>
        <dbReference type="Proteomes" id="UP000030151"/>
    </source>
</evidence>
<dbReference type="Proteomes" id="UP000030151">
    <property type="component" value="Unassembled WGS sequence"/>
</dbReference>
<dbReference type="AlphaFoldDB" id="A0A014PJA5"/>
<dbReference type="SUPFAM" id="SSF57879">
    <property type="entry name" value="Zinc domain conserved in yeast copper-regulated transcription factors"/>
    <property type="match status" value="1"/>
</dbReference>
<evidence type="ECO:0000256" key="1">
    <source>
        <dbReference type="SAM" id="MobiDB-lite"/>
    </source>
</evidence>
<dbReference type="GO" id="GO:0003677">
    <property type="term" value="F:DNA binding"/>
    <property type="evidence" value="ECO:0007669"/>
    <property type="project" value="InterPro"/>
</dbReference>
<dbReference type="PROSITE" id="PS50073">
    <property type="entry name" value="COPPER_FIST_2"/>
    <property type="match status" value="1"/>
</dbReference>
<feature type="domain" description="Copper-fist" evidence="2">
    <location>
        <begin position="1"/>
        <end position="24"/>
    </location>
</feature>
<dbReference type="HOGENOM" id="CLU_100300_0_0_1"/>
<comment type="caution">
    <text evidence="3">The sequence shown here is derived from an EMBL/GenBank/DDBJ whole genome shotgun (WGS) entry which is preliminary data.</text>
</comment>